<feature type="signal peptide" evidence="2">
    <location>
        <begin position="1"/>
        <end position="21"/>
    </location>
</feature>
<keyword evidence="2" id="KW-0732">Signal</keyword>
<dbReference type="Proteomes" id="UP000609726">
    <property type="component" value="Unassembled WGS sequence"/>
</dbReference>
<evidence type="ECO:0000313" key="4">
    <source>
        <dbReference type="Proteomes" id="UP000609726"/>
    </source>
</evidence>
<accession>A0ABX0NRB6</accession>
<keyword evidence="4" id="KW-1185">Reference proteome</keyword>
<feature type="chain" id="PRO_5045302778" evidence="2">
    <location>
        <begin position="22"/>
        <end position="144"/>
    </location>
</feature>
<proteinExistence type="predicted"/>
<gene>
    <name evidence="3" type="ORF">F2P45_10330</name>
</gene>
<dbReference type="RefSeq" id="WP_166873855.1">
    <property type="nucleotide sequence ID" value="NZ_WHJH01000009.1"/>
</dbReference>
<reference evidence="3 4" key="1">
    <citation type="submission" date="2019-10" db="EMBL/GenBank/DDBJ databases">
        <title>Taxonomy of Antarctic Massilia spp.: description of Massilia rubra sp. nov., Massilia aquatica sp. nov., Massilia mucilaginosa sp. nov., Massilia frigida sp. nov. isolated from streams, lakes and regoliths.</title>
        <authorList>
            <person name="Holochova P."/>
            <person name="Sedlacek I."/>
            <person name="Kralova S."/>
            <person name="Maslanova I."/>
            <person name="Busse H.-J."/>
            <person name="Stankova E."/>
            <person name="Vrbovska V."/>
            <person name="Kovarovic V."/>
            <person name="Bartak M."/>
            <person name="Svec P."/>
            <person name="Pantucek R."/>
        </authorList>
    </citation>
    <scope>NUCLEOTIDE SEQUENCE [LARGE SCALE GENOMIC DNA]</scope>
    <source>
        <strain evidence="3 4">CCM 8733</strain>
    </source>
</reference>
<protein>
    <submittedName>
        <fullName evidence="3">Uncharacterized protein</fullName>
    </submittedName>
</protein>
<comment type="caution">
    <text evidence="3">The sequence shown here is derived from an EMBL/GenBank/DDBJ whole genome shotgun (WGS) entry which is preliminary data.</text>
</comment>
<feature type="region of interest" description="Disordered" evidence="1">
    <location>
        <begin position="26"/>
        <end position="58"/>
    </location>
</feature>
<feature type="region of interest" description="Disordered" evidence="1">
    <location>
        <begin position="73"/>
        <end position="92"/>
    </location>
</feature>
<name>A0ABX0NRB6_9BURK</name>
<evidence type="ECO:0000256" key="2">
    <source>
        <dbReference type="SAM" id="SignalP"/>
    </source>
</evidence>
<dbReference type="EMBL" id="WHJH01000009">
    <property type="protein sequence ID" value="NHZ89409.1"/>
    <property type="molecule type" value="Genomic_DNA"/>
</dbReference>
<evidence type="ECO:0000313" key="3">
    <source>
        <dbReference type="EMBL" id="NHZ89409.1"/>
    </source>
</evidence>
<organism evidence="3 4">
    <name type="scientific">Massilia mucilaginosa</name>
    <dbReference type="NCBI Taxonomy" id="2609282"/>
    <lineage>
        <taxon>Bacteria</taxon>
        <taxon>Pseudomonadati</taxon>
        <taxon>Pseudomonadota</taxon>
        <taxon>Betaproteobacteria</taxon>
        <taxon>Burkholderiales</taxon>
        <taxon>Oxalobacteraceae</taxon>
        <taxon>Telluria group</taxon>
        <taxon>Massilia</taxon>
    </lineage>
</organism>
<evidence type="ECO:0000256" key="1">
    <source>
        <dbReference type="SAM" id="MobiDB-lite"/>
    </source>
</evidence>
<sequence length="144" mass="14503">MIMLKIAVLLAASLAAGDAVAHKDGVPAAPDAPAKHARARPEPAKPVPPKKPPPKRRAVQQIVDGMPAYGPRLSAQPALPVSPQPAPSMAVPAPIAPPPAVISRCDAGGCTDVNGTRYNGAAGNSVIGPQGRSCTNNGGVIQCF</sequence>